<evidence type="ECO:0000313" key="1">
    <source>
        <dbReference type="EMBL" id="MBX38415.1"/>
    </source>
</evidence>
<dbReference type="EMBL" id="GGEC01057931">
    <property type="protein sequence ID" value="MBX38415.1"/>
    <property type="molecule type" value="Transcribed_RNA"/>
</dbReference>
<accession>A0A2P2N7J9</accession>
<reference evidence="1" key="1">
    <citation type="submission" date="2018-02" db="EMBL/GenBank/DDBJ databases">
        <title>Rhizophora mucronata_Transcriptome.</title>
        <authorList>
            <person name="Meera S.P."/>
            <person name="Sreeshan A."/>
            <person name="Augustine A."/>
        </authorList>
    </citation>
    <scope>NUCLEOTIDE SEQUENCE</scope>
    <source>
        <tissue evidence="1">Leaf</tissue>
    </source>
</reference>
<organism evidence="1">
    <name type="scientific">Rhizophora mucronata</name>
    <name type="common">Asiatic mangrove</name>
    <dbReference type="NCBI Taxonomy" id="61149"/>
    <lineage>
        <taxon>Eukaryota</taxon>
        <taxon>Viridiplantae</taxon>
        <taxon>Streptophyta</taxon>
        <taxon>Embryophyta</taxon>
        <taxon>Tracheophyta</taxon>
        <taxon>Spermatophyta</taxon>
        <taxon>Magnoliopsida</taxon>
        <taxon>eudicotyledons</taxon>
        <taxon>Gunneridae</taxon>
        <taxon>Pentapetalae</taxon>
        <taxon>rosids</taxon>
        <taxon>fabids</taxon>
        <taxon>Malpighiales</taxon>
        <taxon>Rhizophoraceae</taxon>
        <taxon>Rhizophora</taxon>
    </lineage>
</organism>
<sequence length="55" mass="6419">MRSFDAKDGCVFGYCVCNNCDGTQQRNQNHCDCHFHCQVSQYPCFCVLRDSKWYG</sequence>
<proteinExistence type="predicted"/>
<dbReference type="AlphaFoldDB" id="A0A2P2N7J9"/>
<protein>
    <submittedName>
        <fullName evidence="1">Uncharacterized protein</fullName>
    </submittedName>
</protein>
<name>A0A2P2N7J9_RHIMU</name>